<proteinExistence type="predicted"/>
<accession>A0A9D4TEE0</accession>
<reference evidence="1" key="2">
    <citation type="submission" date="2021-09" db="EMBL/GenBank/DDBJ databases">
        <authorList>
            <person name="Jia N."/>
            <person name="Wang J."/>
            <person name="Shi W."/>
            <person name="Du L."/>
            <person name="Sun Y."/>
            <person name="Zhan W."/>
            <person name="Jiang J."/>
            <person name="Wang Q."/>
            <person name="Zhang B."/>
            <person name="Ji P."/>
            <person name="Sakyi L.B."/>
            <person name="Cui X."/>
            <person name="Yuan T."/>
            <person name="Jiang B."/>
            <person name="Yang W."/>
            <person name="Lam T.T.-Y."/>
            <person name="Chang Q."/>
            <person name="Ding S."/>
            <person name="Wang X."/>
            <person name="Zhu J."/>
            <person name="Ruan X."/>
            <person name="Zhao L."/>
            <person name="Wei J."/>
            <person name="Que T."/>
            <person name="Du C."/>
            <person name="Cheng J."/>
            <person name="Dai P."/>
            <person name="Han X."/>
            <person name="Huang E."/>
            <person name="Gao Y."/>
            <person name="Liu J."/>
            <person name="Shao H."/>
            <person name="Ye R."/>
            <person name="Li L."/>
            <person name="Wei W."/>
            <person name="Wang X."/>
            <person name="Wang C."/>
            <person name="Huo Q."/>
            <person name="Li W."/>
            <person name="Guo W."/>
            <person name="Chen H."/>
            <person name="Chen S."/>
            <person name="Zhou L."/>
            <person name="Zhou L."/>
            <person name="Ni X."/>
            <person name="Tian J."/>
            <person name="Zhou Y."/>
            <person name="Sheng Y."/>
            <person name="Liu T."/>
            <person name="Pan Y."/>
            <person name="Xia L."/>
            <person name="Li J."/>
            <person name="Zhao F."/>
            <person name="Cao W."/>
        </authorList>
    </citation>
    <scope>NUCLEOTIDE SEQUENCE</scope>
    <source>
        <strain evidence="1">Rsan-2018</strain>
        <tissue evidence="1">Larvae</tissue>
    </source>
</reference>
<keyword evidence="2" id="KW-1185">Reference proteome</keyword>
<name>A0A9D4TEE0_RHISA</name>
<gene>
    <name evidence="1" type="ORF">HPB52_025135</name>
</gene>
<comment type="caution">
    <text evidence="1">The sequence shown here is derived from an EMBL/GenBank/DDBJ whole genome shotgun (WGS) entry which is preliminary data.</text>
</comment>
<dbReference type="AlphaFoldDB" id="A0A9D4TEE0"/>
<evidence type="ECO:0000313" key="1">
    <source>
        <dbReference type="EMBL" id="KAH7987822.1"/>
    </source>
</evidence>
<dbReference type="VEuPathDB" id="VectorBase:RSAN_044513"/>
<sequence>MHTCHGVKAFNGLADQGCLLRGSAAGEIDCERKRMQAKMILMGYDVNLFRSVTLGTTATLVTGGNKGIGFCIVKFLCQQFDGDVFLTGE</sequence>
<evidence type="ECO:0000313" key="2">
    <source>
        <dbReference type="Proteomes" id="UP000821837"/>
    </source>
</evidence>
<reference evidence="1" key="1">
    <citation type="journal article" date="2020" name="Cell">
        <title>Large-Scale Comparative Analyses of Tick Genomes Elucidate Their Genetic Diversity and Vector Capacities.</title>
        <authorList>
            <consortium name="Tick Genome and Microbiome Consortium (TIGMIC)"/>
            <person name="Jia N."/>
            <person name="Wang J."/>
            <person name="Shi W."/>
            <person name="Du L."/>
            <person name="Sun Y."/>
            <person name="Zhan W."/>
            <person name="Jiang J.F."/>
            <person name="Wang Q."/>
            <person name="Zhang B."/>
            <person name="Ji P."/>
            <person name="Bell-Sakyi L."/>
            <person name="Cui X.M."/>
            <person name="Yuan T.T."/>
            <person name="Jiang B.G."/>
            <person name="Yang W.F."/>
            <person name="Lam T.T."/>
            <person name="Chang Q.C."/>
            <person name="Ding S.J."/>
            <person name="Wang X.J."/>
            <person name="Zhu J.G."/>
            <person name="Ruan X.D."/>
            <person name="Zhao L."/>
            <person name="Wei J.T."/>
            <person name="Ye R.Z."/>
            <person name="Que T.C."/>
            <person name="Du C.H."/>
            <person name="Zhou Y.H."/>
            <person name="Cheng J.X."/>
            <person name="Dai P.F."/>
            <person name="Guo W.B."/>
            <person name="Han X.H."/>
            <person name="Huang E.J."/>
            <person name="Li L.F."/>
            <person name="Wei W."/>
            <person name="Gao Y.C."/>
            <person name="Liu J.Z."/>
            <person name="Shao H.Z."/>
            <person name="Wang X."/>
            <person name="Wang C.C."/>
            <person name="Yang T.C."/>
            <person name="Huo Q.B."/>
            <person name="Li W."/>
            <person name="Chen H.Y."/>
            <person name="Chen S.E."/>
            <person name="Zhou L.G."/>
            <person name="Ni X.B."/>
            <person name="Tian J.H."/>
            <person name="Sheng Y."/>
            <person name="Liu T."/>
            <person name="Pan Y.S."/>
            <person name="Xia L.Y."/>
            <person name="Li J."/>
            <person name="Zhao F."/>
            <person name="Cao W.C."/>
        </authorList>
    </citation>
    <scope>NUCLEOTIDE SEQUENCE</scope>
    <source>
        <strain evidence="1">Rsan-2018</strain>
    </source>
</reference>
<dbReference type="Proteomes" id="UP000821837">
    <property type="component" value="Unassembled WGS sequence"/>
</dbReference>
<protein>
    <submittedName>
        <fullName evidence="1">Uncharacterized protein</fullName>
    </submittedName>
</protein>
<organism evidence="1 2">
    <name type="scientific">Rhipicephalus sanguineus</name>
    <name type="common">Brown dog tick</name>
    <name type="synonym">Ixodes sanguineus</name>
    <dbReference type="NCBI Taxonomy" id="34632"/>
    <lineage>
        <taxon>Eukaryota</taxon>
        <taxon>Metazoa</taxon>
        <taxon>Ecdysozoa</taxon>
        <taxon>Arthropoda</taxon>
        <taxon>Chelicerata</taxon>
        <taxon>Arachnida</taxon>
        <taxon>Acari</taxon>
        <taxon>Parasitiformes</taxon>
        <taxon>Ixodida</taxon>
        <taxon>Ixodoidea</taxon>
        <taxon>Ixodidae</taxon>
        <taxon>Rhipicephalinae</taxon>
        <taxon>Rhipicephalus</taxon>
        <taxon>Rhipicephalus</taxon>
    </lineage>
</organism>
<dbReference type="EMBL" id="JABSTV010000054">
    <property type="protein sequence ID" value="KAH7987822.1"/>
    <property type="molecule type" value="Genomic_DNA"/>
</dbReference>